<evidence type="ECO:0000313" key="2">
    <source>
        <dbReference type="Proteomes" id="UP000216101"/>
    </source>
</evidence>
<dbReference type="EMBL" id="NHNI01000001">
    <property type="protein sequence ID" value="OZY86466.1"/>
    <property type="molecule type" value="Genomic_DNA"/>
</dbReference>
<dbReference type="RefSeq" id="WP_094984126.1">
    <property type="nucleotide sequence ID" value="NZ_NHNI01000001.1"/>
</dbReference>
<dbReference type="AlphaFoldDB" id="A0A266QA17"/>
<reference evidence="2" key="1">
    <citation type="submission" date="2017-05" db="EMBL/GenBank/DDBJ databases">
        <authorList>
            <person name="Barney B.M."/>
        </authorList>
    </citation>
    <scope>NUCLEOTIDE SEQUENCE [LARGE SCALE GENOMIC DNA]</scope>
    <source>
        <strain evidence="2">PSBB022</strain>
    </source>
</reference>
<proteinExistence type="predicted"/>
<accession>A0A266QA17</accession>
<sequence>MWKIFTLFLTLFCTACSSTKVHVYTSGIDQHTQQQLLQSLNTAGFKAHQQTTPMQPLKEGAYIIYTPGSRSTQINREIEQILKSLNLPAPESHLFSLGEGISAHRYTKGNIGLYVIANTTQPTDSLKKLLEESSILDWELGSISCTQNYILDIMGDGKIYISTLDDGKEIASLNWKIKNRQLVLTKLFKHYVYDISEEKKTITPTQQYPDPFGCQYRSNFDTVIHIKNSSDS</sequence>
<protein>
    <submittedName>
        <fullName evidence="1">Uncharacterized protein</fullName>
    </submittedName>
</protein>
<keyword evidence="2" id="KW-1185">Reference proteome</keyword>
<comment type="caution">
    <text evidence="1">The sequence shown here is derived from an EMBL/GenBank/DDBJ whole genome shotgun (WGS) entry which is preliminary data.</text>
</comment>
<organism evidence="1 2">
    <name type="scientific">Cellvibrio mixtus</name>
    <dbReference type="NCBI Taxonomy" id="39650"/>
    <lineage>
        <taxon>Bacteria</taxon>
        <taxon>Pseudomonadati</taxon>
        <taxon>Pseudomonadota</taxon>
        <taxon>Gammaproteobacteria</taxon>
        <taxon>Cellvibrionales</taxon>
        <taxon>Cellvibrionaceae</taxon>
        <taxon>Cellvibrio</taxon>
    </lineage>
</organism>
<gene>
    <name evidence="1" type="ORF">CBP51_05415</name>
</gene>
<dbReference type="Proteomes" id="UP000216101">
    <property type="component" value="Unassembled WGS sequence"/>
</dbReference>
<evidence type="ECO:0000313" key="1">
    <source>
        <dbReference type="EMBL" id="OZY86466.1"/>
    </source>
</evidence>
<name>A0A266QA17_9GAMM</name>